<dbReference type="GO" id="GO:0000155">
    <property type="term" value="F:phosphorelay sensor kinase activity"/>
    <property type="evidence" value="ECO:0007669"/>
    <property type="project" value="InterPro"/>
</dbReference>
<feature type="domain" description="Histidine kinase" evidence="8">
    <location>
        <begin position="281"/>
        <end position="502"/>
    </location>
</feature>
<dbReference type="FunFam" id="3.30.565.10:FF:000006">
    <property type="entry name" value="Sensor histidine kinase WalK"/>
    <property type="match status" value="1"/>
</dbReference>
<evidence type="ECO:0000256" key="2">
    <source>
        <dbReference type="ARBA" id="ARBA00004429"/>
    </source>
</evidence>
<keyword evidence="4" id="KW-0597">Phosphoprotein</keyword>
<evidence type="ECO:0000256" key="7">
    <source>
        <dbReference type="SAM" id="Phobius"/>
    </source>
</evidence>
<evidence type="ECO:0000256" key="6">
    <source>
        <dbReference type="ARBA" id="ARBA00022777"/>
    </source>
</evidence>
<dbReference type="InterPro" id="IPR005467">
    <property type="entry name" value="His_kinase_dom"/>
</dbReference>
<dbReference type="RefSeq" id="WP_130966109.1">
    <property type="nucleotide sequence ID" value="NZ_SIXI01000001.1"/>
</dbReference>
<comment type="catalytic activity">
    <reaction evidence="1">
        <text>ATP + protein L-histidine = ADP + protein N-phospho-L-histidine.</text>
        <dbReference type="EC" id="2.7.13.3"/>
    </reaction>
</comment>
<dbReference type="Proteomes" id="UP000292120">
    <property type="component" value="Unassembled WGS sequence"/>
</dbReference>
<dbReference type="PROSITE" id="PS50109">
    <property type="entry name" value="HIS_KIN"/>
    <property type="match status" value="1"/>
</dbReference>
<keyword evidence="5" id="KW-0808">Transferase</keyword>
<dbReference type="InterPro" id="IPR004358">
    <property type="entry name" value="Sig_transdc_His_kin-like_C"/>
</dbReference>
<evidence type="ECO:0000256" key="5">
    <source>
        <dbReference type="ARBA" id="ARBA00022679"/>
    </source>
</evidence>
<dbReference type="GO" id="GO:0030295">
    <property type="term" value="F:protein kinase activator activity"/>
    <property type="evidence" value="ECO:0007669"/>
    <property type="project" value="TreeGrafter"/>
</dbReference>
<dbReference type="OrthoDB" id="8552871at2"/>
<sequence length="508" mass="54401">MHSGSAPRPLRPSKSRSLTEWCAAVCVVLPAAAGLVLAPVAHAGGAGMLSADIALNWQNLGLTLAFGILLGAAVAGGLAARAARACRHERPSDRAHLHLHDRPDAPVGSQSLATDLARPAQKHPVDAPPLGAEVDTACWTEWLDGWYWQTDAEHRLVQWRPVLRADAATWAQAAEVLAQGPLLHTLVDATEQPRLSGQLQAGGRVDVGALHWADGLGMPDGEGHLLGMPRVSTLGEHLGHHGVWRPIEEPRAVAEASPLAGVRVAERDELAEAAQEALRYALSHDLRAPLRVIDGFARILKEDHAASLDKLARDHIERILAAAHRMNGMIDAVLDQAHLSQAPLQRAEVDLSALALDVAGELITCRPPRADGSLPPEVLLEVTGGMCTQADAVLVRRVFENLIGNAIKYSQKVAQPHITVGAVPHTDPEVYFVKDNGAGFDMKHADKLFGLFQRLHSTREFPGSGVGLASVNNIIRRHGGRVWAEAEPGQGACFYFSLAPFKGGTPRR</sequence>
<comment type="caution">
    <text evidence="9">The sequence shown here is derived from an EMBL/GenBank/DDBJ whole genome shotgun (WGS) entry which is preliminary data.</text>
</comment>
<dbReference type="InterPro" id="IPR050351">
    <property type="entry name" value="BphY/WalK/GraS-like"/>
</dbReference>
<protein>
    <recommendedName>
        <fullName evidence="3">histidine kinase</fullName>
        <ecNumber evidence="3">2.7.13.3</ecNumber>
    </recommendedName>
</protein>
<organism evidence="9 10">
    <name type="scientific">Aquabacterium lacunae</name>
    <dbReference type="NCBI Taxonomy" id="2528630"/>
    <lineage>
        <taxon>Bacteria</taxon>
        <taxon>Pseudomonadati</taxon>
        <taxon>Pseudomonadota</taxon>
        <taxon>Betaproteobacteria</taxon>
        <taxon>Burkholderiales</taxon>
        <taxon>Aquabacterium</taxon>
    </lineage>
</organism>
<name>A0A4Q9H5Q8_9BURK</name>
<gene>
    <name evidence="9" type="ORF">EYS42_01585</name>
</gene>
<evidence type="ECO:0000313" key="10">
    <source>
        <dbReference type="Proteomes" id="UP000292120"/>
    </source>
</evidence>
<keyword evidence="7" id="KW-0812">Transmembrane</keyword>
<evidence type="ECO:0000256" key="1">
    <source>
        <dbReference type="ARBA" id="ARBA00000085"/>
    </source>
</evidence>
<dbReference type="InterPro" id="IPR036890">
    <property type="entry name" value="HATPase_C_sf"/>
</dbReference>
<keyword evidence="7" id="KW-0472">Membrane</keyword>
<dbReference type="Gene3D" id="1.10.287.130">
    <property type="match status" value="1"/>
</dbReference>
<dbReference type="GO" id="GO:0000156">
    <property type="term" value="F:phosphorelay response regulator activity"/>
    <property type="evidence" value="ECO:0007669"/>
    <property type="project" value="TreeGrafter"/>
</dbReference>
<dbReference type="InterPro" id="IPR003661">
    <property type="entry name" value="HisK_dim/P_dom"/>
</dbReference>
<dbReference type="InterPro" id="IPR003594">
    <property type="entry name" value="HATPase_dom"/>
</dbReference>
<dbReference type="EMBL" id="SIXI01000001">
    <property type="protein sequence ID" value="TBO34160.1"/>
    <property type="molecule type" value="Genomic_DNA"/>
</dbReference>
<dbReference type="PANTHER" id="PTHR42878">
    <property type="entry name" value="TWO-COMPONENT HISTIDINE KINASE"/>
    <property type="match status" value="1"/>
</dbReference>
<feature type="transmembrane region" description="Helical" evidence="7">
    <location>
        <begin position="60"/>
        <end position="80"/>
    </location>
</feature>
<dbReference type="SMART" id="SM00388">
    <property type="entry name" value="HisKA"/>
    <property type="match status" value="1"/>
</dbReference>
<dbReference type="Pfam" id="PF02518">
    <property type="entry name" value="HATPase_c"/>
    <property type="match status" value="1"/>
</dbReference>
<evidence type="ECO:0000259" key="8">
    <source>
        <dbReference type="PROSITE" id="PS50109"/>
    </source>
</evidence>
<dbReference type="PRINTS" id="PR00344">
    <property type="entry name" value="BCTRLSENSOR"/>
</dbReference>
<dbReference type="PANTHER" id="PTHR42878:SF15">
    <property type="entry name" value="BACTERIOPHYTOCHROME"/>
    <property type="match status" value="1"/>
</dbReference>
<dbReference type="Gene3D" id="3.30.565.10">
    <property type="entry name" value="Histidine kinase-like ATPase, C-terminal domain"/>
    <property type="match status" value="1"/>
</dbReference>
<dbReference type="SMART" id="SM00387">
    <property type="entry name" value="HATPase_c"/>
    <property type="match status" value="1"/>
</dbReference>
<dbReference type="AlphaFoldDB" id="A0A4Q9H5Q8"/>
<dbReference type="GO" id="GO:0007234">
    <property type="term" value="P:osmosensory signaling via phosphorelay pathway"/>
    <property type="evidence" value="ECO:0007669"/>
    <property type="project" value="TreeGrafter"/>
</dbReference>
<comment type="subcellular location">
    <subcellularLocation>
        <location evidence="2">Cell inner membrane</location>
        <topology evidence="2">Multi-pass membrane protein</topology>
    </subcellularLocation>
</comment>
<evidence type="ECO:0000256" key="3">
    <source>
        <dbReference type="ARBA" id="ARBA00012438"/>
    </source>
</evidence>
<dbReference type="InterPro" id="IPR036097">
    <property type="entry name" value="HisK_dim/P_sf"/>
</dbReference>
<dbReference type="SUPFAM" id="SSF47384">
    <property type="entry name" value="Homodimeric domain of signal transducing histidine kinase"/>
    <property type="match status" value="1"/>
</dbReference>
<keyword evidence="10" id="KW-1185">Reference proteome</keyword>
<reference evidence="9 10" key="1">
    <citation type="submission" date="2019-02" db="EMBL/GenBank/DDBJ databases">
        <title>Aquabacterium sp. strain KMB7.</title>
        <authorList>
            <person name="Chen W.-M."/>
        </authorList>
    </citation>
    <scope>NUCLEOTIDE SEQUENCE [LARGE SCALE GENOMIC DNA]</scope>
    <source>
        <strain evidence="9 10">KMB7</strain>
    </source>
</reference>
<dbReference type="Pfam" id="PF00512">
    <property type="entry name" value="HisKA"/>
    <property type="match status" value="1"/>
</dbReference>
<feature type="transmembrane region" description="Helical" evidence="7">
    <location>
        <begin position="21"/>
        <end position="40"/>
    </location>
</feature>
<dbReference type="GO" id="GO:0005886">
    <property type="term" value="C:plasma membrane"/>
    <property type="evidence" value="ECO:0007669"/>
    <property type="project" value="UniProtKB-SubCell"/>
</dbReference>
<evidence type="ECO:0000256" key="4">
    <source>
        <dbReference type="ARBA" id="ARBA00022553"/>
    </source>
</evidence>
<keyword evidence="6" id="KW-0418">Kinase</keyword>
<keyword evidence="7" id="KW-1133">Transmembrane helix</keyword>
<evidence type="ECO:0000313" key="9">
    <source>
        <dbReference type="EMBL" id="TBO34160.1"/>
    </source>
</evidence>
<proteinExistence type="predicted"/>
<dbReference type="CDD" id="cd00082">
    <property type="entry name" value="HisKA"/>
    <property type="match status" value="1"/>
</dbReference>
<dbReference type="SUPFAM" id="SSF55874">
    <property type="entry name" value="ATPase domain of HSP90 chaperone/DNA topoisomerase II/histidine kinase"/>
    <property type="match status" value="1"/>
</dbReference>
<dbReference type="EC" id="2.7.13.3" evidence="3"/>
<accession>A0A4Q9H5Q8</accession>